<feature type="region of interest" description="Disordered" evidence="8">
    <location>
        <begin position="591"/>
        <end position="625"/>
    </location>
</feature>
<dbReference type="SUPFAM" id="SSF49265">
    <property type="entry name" value="Fibronectin type III"/>
    <property type="match status" value="2"/>
</dbReference>
<feature type="domain" description="Fibronectin type-III" evidence="11">
    <location>
        <begin position="349"/>
        <end position="447"/>
    </location>
</feature>
<feature type="compositionally biased region" description="Low complexity" evidence="8">
    <location>
        <begin position="611"/>
        <end position="625"/>
    </location>
</feature>
<dbReference type="InterPro" id="IPR013783">
    <property type="entry name" value="Ig-like_fold"/>
</dbReference>
<keyword evidence="7" id="KW-0325">Glycoprotein</keyword>
<feature type="region of interest" description="Disordered" evidence="8">
    <location>
        <begin position="749"/>
        <end position="810"/>
    </location>
</feature>
<gene>
    <name evidence="12" type="ORF">ACEWY4_027861</name>
</gene>
<keyword evidence="4 9" id="KW-1133">Transmembrane helix</keyword>
<evidence type="ECO:0000256" key="10">
    <source>
        <dbReference type="SAM" id="SignalP"/>
    </source>
</evidence>
<feature type="compositionally biased region" description="Polar residues" evidence="8">
    <location>
        <begin position="86"/>
        <end position="106"/>
    </location>
</feature>
<evidence type="ECO:0000313" key="13">
    <source>
        <dbReference type="Proteomes" id="UP001591681"/>
    </source>
</evidence>
<feature type="region of interest" description="Disordered" evidence="8">
    <location>
        <begin position="80"/>
        <end position="106"/>
    </location>
</feature>
<evidence type="ECO:0000256" key="9">
    <source>
        <dbReference type="SAM" id="Phobius"/>
    </source>
</evidence>
<feature type="domain" description="Fibronectin type-III" evidence="11">
    <location>
        <begin position="158"/>
        <end position="253"/>
    </location>
</feature>
<accession>A0ABD1IP06</accession>
<feature type="signal peptide" evidence="10">
    <location>
        <begin position="1"/>
        <end position="18"/>
    </location>
</feature>
<dbReference type="PANTHER" id="PTHR23037">
    <property type="entry name" value="CYTOKINE RECEPTOR"/>
    <property type="match status" value="1"/>
</dbReference>
<name>A0ABD1IP06_9TELE</name>
<evidence type="ECO:0000256" key="1">
    <source>
        <dbReference type="ARBA" id="ARBA00004479"/>
    </source>
</evidence>
<dbReference type="EMBL" id="JBHFQA010000248">
    <property type="protein sequence ID" value="KAL2076542.1"/>
    <property type="molecule type" value="Genomic_DNA"/>
</dbReference>
<sequence length="810" mass="88243">MHLMWALGVLLLPLLVETNRTHTTPHSSLECYNNYVDYPFKQRPLITCSWIQEDPDTHLALSYKNGSPCVTSSTSASQSAVTSSTLANQRAVTSSTRANQRAVTSSTRANQRVVQCEYEASDVSFAIGGKYTFFFHSPQHLTPHTLSASLSQHVRVMSPQKLSVEALKGKGHRLRWMSPYPNSTSLTSDLSYQLTYGISGHDWMTLDTRATAQEIGVGQLLPGQRYEARVRARSSDWQWSAWSPPVVWSTEEELGPYDLQCVMGEDSSVACSWKLLKQHAQFLKYTLTCHHLSNNTTVECCCSPEVQSEGAVELRFSCVLCVSDPRHLRLQLSPTHLSKTFNAETNIQPETPPGFDVKQKNGDWKLRWGDPGVRPNVPLLYEIRYRPQEAEEWKTISLQKATSFTLPSNLLPSTPYVAQIRAVVGPSKTYRGAPSRWSAPLKWTTPTAPLSLASMLYSAVALVVVVLFTGMVIALPKCRRRIRDWKLSIPSPTNSKVVSEAIKRKASDWLYVVSEREKVSMCVIQEADLTSSTHSACKEQRWSSSDEDGDRDSLQLMTYTTGGRSGALDTSGMSFNGPYIFCSKESAQSSTAPADLPLPLGTASDPPSPSPSALSSSSCSSSSSVGGLVSPVSDVSFLSSLSEVGGGYVATLQMPVSVPVSVPVPVPRHPHPSEPRSPTAPPEAVREAHASPPSTAAPWRCQPDNPPTEPPPAYTRQPPALHTVVLPRPAGYCSLPSLDLSGWATPAAVAPSLPPPSPRAPAVPLAQSCTQPPGGEQEPLAPEPTDSSRPYVRLKSGYTTTPAHTFLRDN</sequence>
<keyword evidence="3 10" id="KW-0732">Signal</keyword>
<feature type="region of interest" description="Disordered" evidence="8">
    <location>
        <begin position="665"/>
        <end position="719"/>
    </location>
</feature>
<evidence type="ECO:0000256" key="4">
    <source>
        <dbReference type="ARBA" id="ARBA00022989"/>
    </source>
</evidence>
<evidence type="ECO:0000313" key="12">
    <source>
        <dbReference type="EMBL" id="KAL2076542.1"/>
    </source>
</evidence>
<dbReference type="Proteomes" id="UP001591681">
    <property type="component" value="Unassembled WGS sequence"/>
</dbReference>
<evidence type="ECO:0000259" key="11">
    <source>
        <dbReference type="PROSITE" id="PS50853"/>
    </source>
</evidence>
<keyword evidence="2 9" id="KW-0812">Transmembrane</keyword>
<dbReference type="Gene3D" id="2.60.40.10">
    <property type="entry name" value="Immunoglobulins"/>
    <property type="match status" value="3"/>
</dbReference>
<feature type="compositionally biased region" description="Pro residues" evidence="8">
    <location>
        <begin position="752"/>
        <end position="761"/>
    </location>
</feature>
<comment type="subcellular location">
    <subcellularLocation>
        <location evidence="1">Membrane</location>
        <topology evidence="1">Single-pass type I membrane protein</topology>
    </subcellularLocation>
</comment>
<evidence type="ECO:0000256" key="8">
    <source>
        <dbReference type="SAM" id="MobiDB-lite"/>
    </source>
</evidence>
<dbReference type="SMART" id="SM00060">
    <property type="entry name" value="FN3"/>
    <property type="match status" value="2"/>
</dbReference>
<evidence type="ECO:0000256" key="6">
    <source>
        <dbReference type="ARBA" id="ARBA00023170"/>
    </source>
</evidence>
<evidence type="ECO:0000256" key="3">
    <source>
        <dbReference type="ARBA" id="ARBA00022729"/>
    </source>
</evidence>
<dbReference type="Pfam" id="PF00041">
    <property type="entry name" value="fn3"/>
    <property type="match status" value="1"/>
</dbReference>
<evidence type="ECO:0000256" key="2">
    <source>
        <dbReference type="ARBA" id="ARBA00022692"/>
    </source>
</evidence>
<dbReference type="AlphaFoldDB" id="A0ABD1IP06"/>
<keyword evidence="6" id="KW-0675">Receptor</keyword>
<protein>
    <recommendedName>
        <fullName evidence="11">Fibronectin type-III domain-containing protein</fullName>
    </recommendedName>
</protein>
<comment type="caution">
    <text evidence="12">The sequence shown here is derived from an EMBL/GenBank/DDBJ whole genome shotgun (WGS) entry which is preliminary data.</text>
</comment>
<dbReference type="PANTHER" id="PTHR23037:SF41">
    <property type="entry name" value="COLONY STIMULATING FACTOR 2 RECEPTOR, BETA, LOW-AFFINITY (GRANULOCYTE-MACROPHAGE) PRECURSOR"/>
    <property type="match status" value="1"/>
</dbReference>
<feature type="compositionally biased region" description="Pro residues" evidence="8">
    <location>
        <begin position="704"/>
        <end position="713"/>
    </location>
</feature>
<dbReference type="InterPro" id="IPR036116">
    <property type="entry name" value="FN3_sf"/>
</dbReference>
<organism evidence="12 13">
    <name type="scientific">Coilia grayii</name>
    <name type="common">Gray's grenadier anchovy</name>
    <dbReference type="NCBI Taxonomy" id="363190"/>
    <lineage>
        <taxon>Eukaryota</taxon>
        <taxon>Metazoa</taxon>
        <taxon>Chordata</taxon>
        <taxon>Craniata</taxon>
        <taxon>Vertebrata</taxon>
        <taxon>Euteleostomi</taxon>
        <taxon>Actinopterygii</taxon>
        <taxon>Neopterygii</taxon>
        <taxon>Teleostei</taxon>
        <taxon>Clupei</taxon>
        <taxon>Clupeiformes</taxon>
        <taxon>Clupeoidei</taxon>
        <taxon>Engraulidae</taxon>
        <taxon>Coilinae</taxon>
        <taxon>Coilia</taxon>
    </lineage>
</organism>
<feature type="transmembrane region" description="Helical" evidence="9">
    <location>
        <begin position="455"/>
        <end position="476"/>
    </location>
</feature>
<feature type="chain" id="PRO_5044849352" description="Fibronectin type-III domain-containing protein" evidence="10">
    <location>
        <begin position="19"/>
        <end position="810"/>
    </location>
</feature>
<dbReference type="GO" id="GO:0016020">
    <property type="term" value="C:membrane"/>
    <property type="evidence" value="ECO:0007669"/>
    <property type="project" value="UniProtKB-SubCell"/>
</dbReference>
<dbReference type="InterPro" id="IPR003961">
    <property type="entry name" value="FN3_dom"/>
</dbReference>
<evidence type="ECO:0000256" key="7">
    <source>
        <dbReference type="ARBA" id="ARBA00023180"/>
    </source>
</evidence>
<proteinExistence type="predicted"/>
<dbReference type="CDD" id="cd00063">
    <property type="entry name" value="FN3"/>
    <property type="match status" value="2"/>
</dbReference>
<evidence type="ECO:0000256" key="5">
    <source>
        <dbReference type="ARBA" id="ARBA00023136"/>
    </source>
</evidence>
<dbReference type="PROSITE" id="PS50853">
    <property type="entry name" value="FN3"/>
    <property type="match status" value="2"/>
</dbReference>
<keyword evidence="5 9" id="KW-0472">Membrane</keyword>
<reference evidence="12 13" key="1">
    <citation type="submission" date="2024-09" db="EMBL/GenBank/DDBJ databases">
        <title>A chromosome-level genome assembly of Gray's grenadier anchovy, Coilia grayii.</title>
        <authorList>
            <person name="Fu Z."/>
        </authorList>
    </citation>
    <scope>NUCLEOTIDE SEQUENCE [LARGE SCALE GENOMIC DNA]</scope>
    <source>
        <strain evidence="12">G4</strain>
        <tissue evidence="12">Muscle</tissue>
    </source>
</reference>
<keyword evidence="13" id="KW-1185">Reference proteome</keyword>